<organism evidence="1 2">
    <name type="scientific">Mytilus coruscus</name>
    <name type="common">Sea mussel</name>
    <dbReference type="NCBI Taxonomy" id="42192"/>
    <lineage>
        <taxon>Eukaryota</taxon>
        <taxon>Metazoa</taxon>
        <taxon>Spiralia</taxon>
        <taxon>Lophotrochozoa</taxon>
        <taxon>Mollusca</taxon>
        <taxon>Bivalvia</taxon>
        <taxon>Autobranchia</taxon>
        <taxon>Pteriomorphia</taxon>
        <taxon>Mytilida</taxon>
        <taxon>Mytiloidea</taxon>
        <taxon>Mytilidae</taxon>
        <taxon>Mytilinae</taxon>
        <taxon>Mytilus</taxon>
    </lineage>
</organism>
<dbReference type="AlphaFoldDB" id="A0A6J8DQ72"/>
<reference evidence="1 2" key="1">
    <citation type="submission" date="2020-06" db="EMBL/GenBank/DDBJ databases">
        <authorList>
            <person name="Li R."/>
            <person name="Bekaert M."/>
        </authorList>
    </citation>
    <scope>NUCLEOTIDE SEQUENCE [LARGE SCALE GENOMIC DNA]</scope>
    <source>
        <strain evidence="2">wild</strain>
    </source>
</reference>
<dbReference type="EMBL" id="CACVKT020007753">
    <property type="protein sequence ID" value="CAC5410229.1"/>
    <property type="molecule type" value="Genomic_DNA"/>
</dbReference>
<proteinExistence type="predicted"/>
<accession>A0A6J8DQ72</accession>
<keyword evidence="2" id="KW-1185">Reference proteome</keyword>
<gene>
    <name evidence="1" type="ORF">MCOR_43431</name>
</gene>
<sequence length="272" mass="30884">MIKNVGKIMNSALKIVESSGNGYEAMQSNFLRDYTSCSPQVTTDDLAKLVSTKRTNKTGDYSWLDLSMLFRGKTVPFQVAETDWWMQHAKLLPSQRGHSFYLAGFQIYMPIVSDDDRPFDLMETMANLMRSLTQIQSSKILGEGPKTQHPSGLSVDTIKTLVAVSSMSYNILQTTNVQMLCNILEYKQGRKPQLCNELATDIDRLLASRDSECHAELKFITVSTKRTNKTGDYSWLDLSMLFRGKTVPFQVAETDWWMQHAKLLPSQRGHSF</sequence>
<evidence type="ECO:0000313" key="2">
    <source>
        <dbReference type="Proteomes" id="UP000507470"/>
    </source>
</evidence>
<evidence type="ECO:0000313" key="1">
    <source>
        <dbReference type="EMBL" id="CAC5410229.1"/>
    </source>
</evidence>
<dbReference type="Proteomes" id="UP000507470">
    <property type="component" value="Unassembled WGS sequence"/>
</dbReference>
<protein>
    <submittedName>
        <fullName evidence="1">Uncharacterized protein</fullName>
    </submittedName>
</protein>
<dbReference type="OrthoDB" id="6099178at2759"/>
<name>A0A6J8DQ72_MYTCO</name>